<dbReference type="PANTHER" id="PTHR30118:SF15">
    <property type="entry name" value="TRANSCRIPTIONAL REGULATORY PROTEIN"/>
    <property type="match status" value="1"/>
</dbReference>
<proteinExistence type="inferred from homology"/>
<evidence type="ECO:0000256" key="3">
    <source>
        <dbReference type="ARBA" id="ARBA00023125"/>
    </source>
</evidence>
<dbReference type="PANTHER" id="PTHR30118">
    <property type="entry name" value="HTH-TYPE TRANSCRIPTIONAL REGULATOR LEUO-RELATED"/>
    <property type="match status" value="1"/>
</dbReference>
<dbReference type="InterPro" id="IPR005119">
    <property type="entry name" value="LysR_subst-bd"/>
</dbReference>
<dbReference type="InterPro" id="IPR036390">
    <property type="entry name" value="WH_DNA-bd_sf"/>
</dbReference>
<dbReference type="SUPFAM" id="SSF53850">
    <property type="entry name" value="Periplasmic binding protein-like II"/>
    <property type="match status" value="1"/>
</dbReference>
<evidence type="ECO:0000256" key="1">
    <source>
        <dbReference type="ARBA" id="ARBA00009437"/>
    </source>
</evidence>
<dbReference type="GO" id="GO:0003700">
    <property type="term" value="F:DNA-binding transcription factor activity"/>
    <property type="evidence" value="ECO:0007669"/>
    <property type="project" value="InterPro"/>
</dbReference>
<dbReference type="SUPFAM" id="SSF46785">
    <property type="entry name" value="Winged helix' DNA-binding domain"/>
    <property type="match status" value="1"/>
</dbReference>
<dbReference type="EMBL" id="WITK01000011">
    <property type="protein sequence ID" value="MQW92246.1"/>
    <property type="molecule type" value="Genomic_DNA"/>
</dbReference>
<dbReference type="Gene3D" id="3.40.190.10">
    <property type="entry name" value="Periplasmic binding protein-like II"/>
    <property type="match status" value="2"/>
</dbReference>
<dbReference type="Proteomes" id="UP000327478">
    <property type="component" value="Chromosome"/>
</dbReference>
<accession>A0A5Q0P396</accession>
<keyword evidence="3" id="KW-0238">DNA-binding</keyword>
<dbReference type="CDD" id="cd08459">
    <property type="entry name" value="PBP2_DntR_NahR_LinR_like"/>
    <property type="match status" value="1"/>
</dbReference>
<reference evidence="8 9" key="1">
    <citation type="submission" date="2019-10" db="EMBL/GenBank/DDBJ databases">
        <authorList>
            <person name="Dong K."/>
        </authorList>
    </citation>
    <scope>NUCLEOTIDE SEQUENCE [LARGE SCALE GENOMIC DNA]</scope>
    <source>
        <strain evidence="8">dk386</strain>
        <strain evidence="7">Dk386</strain>
        <strain evidence="9">dk771</strain>
        <strain evidence="6">Dk771</strain>
    </source>
</reference>
<evidence type="ECO:0000313" key="6">
    <source>
        <dbReference type="EMBL" id="MQW92246.1"/>
    </source>
</evidence>
<keyword evidence="2" id="KW-0805">Transcription regulation</keyword>
<comment type="similarity">
    <text evidence="1">Belongs to the LysR transcriptional regulatory family.</text>
</comment>
<dbReference type="GO" id="GO:0003677">
    <property type="term" value="F:DNA binding"/>
    <property type="evidence" value="ECO:0007669"/>
    <property type="project" value="UniProtKB-KW"/>
</dbReference>
<evidence type="ECO:0000313" key="7">
    <source>
        <dbReference type="EMBL" id="QGA10491.1"/>
    </source>
</evidence>
<keyword evidence="8" id="KW-1185">Reference proteome</keyword>
<organism evidence="6 9">
    <name type="scientific">Acinetobacter wanghuae</name>
    <dbReference type="NCBI Taxonomy" id="2662362"/>
    <lineage>
        <taxon>Bacteria</taxon>
        <taxon>Pseudomonadati</taxon>
        <taxon>Pseudomonadota</taxon>
        <taxon>Gammaproteobacteria</taxon>
        <taxon>Moraxellales</taxon>
        <taxon>Moraxellaceae</taxon>
        <taxon>Acinetobacter</taxon>
    </lineage>
</organism>
<dbReference type="InterPro" id="IPR036388">
    <property type="entry name" value="WH-like_DNA-bd_sf"/>
</dbReference>
<evidence type="ECO:0000259" key="5">
    <source>
        <dbReference type="PROSITE" id="PS50931"/>
    </source>
</evidence>
<gene>
    <name evidence="7" type="ORF">GFH30_03345</name>
    <name evidence="6" type="ORF">GHJ48_07555</name>
</gene>
<dbReference type="Gene3D" id="1.10.10.10">
    <property type="entry name" value="Winged helix-like DNA-binding domain superfamily/Winged helix DNA-binding domain"/>
    <property type="match status" value="1"/>
</dbReference>
<dbReference type="AlphaFoldDB" id="A0A5Q0P396"/>
<dbReference type="Pfam" id="PF00126">
    <property type="entry name" value="HTH_1"/>
    <property type="match status" value="1"/>
</dbReference>
<dbReference type="PROSITE" id="PS50931">
    <property type="entry name" value="HTH_LYSR"/>
    <property type="match status" value="1"/>
</dbReference>
<protein>
    <submittedName>
        <fullName evidence="6">LysR family transcriptional regulator</fullName>
    </submittedName>
</protein>
<dbReference type="Proteomes" id="UP000480556">
    <property type="component" value="Unassembled WGS sequence"/>
</dbReference>
<dbReference type="EMBL" id="CP045650">
    <property type="protein sequence ID" value="QGA10491.1"/>
    <property type="molecule type" value="Genomic_DNA"/>
</dbReference>
<evidence type="ECO:0000256" key="4">
    <source>
        <dbReference type="ARBA" id="ARBA00023163"/>
    </source>
</evidence>
<evidence type="ECO:0000313" key="9">
    <source>
        <dbReference type="Proteomes" id="UP000480556"/>
    </source>
</evidence>
<keyword evidence="4" id="KW-0804">Transcription</keyword>
<dbReference type="InterPro" id="IPR050389">
    <property type="entry name" value="LysR-type_TF"/>
</dbReference>
<name>A0A5Q0P396_9GAMM</name>
<dbReference type="InterPro" id="IPR000847">
    <property type="entry name" value="LysR_HTH_N"/>
</dbReference>
<evidence type="ECO:0000313" key="8">
    <source>
        <dbReference type="Proteomes" id="UP000327478"/>
    </source>
</evidence>
<sequence length="297" mass="34151">MDIDSRLIQIFYEIYRHKSVSKAAASLGTGQSTLSIGLNKLREHFNNPLFVRVGNNMEPTDLAKAIYPITVECLNHLKLINQYNVDFDPTTSNYEFKISMTDISHLVLLPQLVNYLRENAPNIRLSIVPIDADTPTKMAEGKIDLAIGFIPQIEAGFYQQTLFKQEYTVICSPFHPRLNHEMLTQEDYCRELHIDIMGTGGHYIVRNELQKLGVSRNILMQLPGYLGVGPIIKTTDAIATVPRYLSEFLESRGDIKIFKPPYTFPSYSVKQYWHSRSHNNSNVEWLRRIFFELFSES</sequence>
<dbReference type="Pfam" id="PF03466">
    <property type="entry name" value="LysR_substrate"/>
    <property type="match status" value="1"/>
</dbReference>
<feature type="domain" description="HTH lysR-type" evidence="5">
    <location>
        <begin position="3"/>
        <end position="60"/>
    </location>
</feature>
<evidence type="ECO:0000256" key="2">
    <source>
        <dbReference type="ARBA" id="ARBA00023015"/>
    </source>
</evidence>
<dbReference type="RefSeq" id="WP_153370891.1">
    <property type="nucleotide sequence ID" value="NZ_CP045650.1"/>
</dbReference>